<dbReference type="SUPFAM" id="SSF52266">
    <property type="entry name" value="SGNH hydrolase"/>
    <property type="match status" value="1"/>
</dbReference>
<dbReference type="PANTHER" id="PTHR30383">
    <property type="entry name" value="THIOESTERASE 1/PROTEASE 1/LYSOPHOSPHOLIPASE L1"/>
    <property type="match status" value="1"/>
</dbReference>
<comment type="caution">
    <text evidence="2">The sequence shown here is derived from an EMBL/GenBank/DDBJ whole genome shotgun (WGS) entry which is preliminary data.</text>
</comment>
<evidence type="ECO:0000313" key="2">
    <source>
        <dbReference type="EMBL" id="TWU10804.1"/>
    </source>
</evidence>
<accession>A0A5C6BK21</accession>
<dbReference type="CDD" id="cd01834">
    <property type="entry name" value="SGNH_hydrolase_like_2"/>
    <property type="match status" value="1"/>
</dbReference>
<feature type="domain" description="SGNH hydrolase-type esterase" evidence="1">
    <location>
        <begin position="84"/>
        <end position="273"/>
    </location>
</feature>
<protein>
    <submittedName>
        <fullName evidence="2">GDSL-like Lipase/Acylhydrolase</fullName>
    </submittedName>
</protein>
<reference evidence="2 3" key="1">
    <citation type="journal article" date="2020" name="Antonie Van Leeuwenhoek">
        <title>Rhodopirellula heiligendammensis sp. nov., Rhodopirellula pilleata sp. nov., and Rhodopirellula solitaria sp. nov. isolated from natural or artificial marine surfaces in Northern Germany and California, USA, and emended description of the genus Rhodopirellula.</title>
        <authorList>
            <person name="Kallscheuer N."/>
            <person name="Wiegand S."/>
            <person name="Jogler M."/>
            <person name="Boedeker C."/>
            <person name="Peeters S.H."/>
            <person name="Rast P."/>
            <person name="Heuer A."/>
            <person name="Jetten M.S.M."/>
            <person name="Rohde M."/>
            <person name="Jogler C."/>
        </authorList>
    </citation>
    <scope>NUCLEOTIDE SEQUENCE [LARGE SCALE GENOMIC DNA]</scope>
    <source>
        <strain evidence="2 3">Poly21</strain>
    </source>
</reference>
<evidence type="ECO:0000259" key="1">
    <source>
        <dbReference type="Pfam" id="PF13472"/>
    </source>
</evidence>
<dbReference type="InterPro" id="IPR051532">
    <property type="entry name" value="Ester_Hydrolysis_Enzymes"/>
</dbReference>
<dbReference type="InterPro" id="IPR013830">
    <property type="entry name" value="SGNH_hydro"/>
</dbReference>
<proteinExistence type="predicted"/>
<dbReference type="InterPro" id="IPR036514">
    <property type="entry name" value="SGNH_hydro_sf"/>
</dbReference>
<dbReference type="AlphaFoldDB" id="A0A5C6BK21"/>
<dbReference type="Gene3D" id="3.40.50.1110">
    <property type="entry name" value="SGNH hydrolase"/>
    <property type="match status" value="1"/>
</dbReference>
<name>A0A5C6BK21_9BACT</name>
<dbReference type="PANTHER" id="PTHR30383:SF5">
    <property type="entry name" value="SGNH HYDROLASE-TYPE ESTERASE DOMAIN-CONTAINING PROTEIN"/>
    <property type="match status" value="1"/>
</dbReference>
<dbReference type="Pfam" id="PF13472">
    <property type="entry name" value="Lipase_GDSL_2"/>
    <property type="match status" value="1"/>
</dbReference>
<dbReference type="EMBL" id="SJPU01000003">
    <property type="protein sequence ID" value="TWU10804.1"/>
    <property type="molecule type" value="Genomic_DNA"/>
</dbReference>
<keyword evidence="3" id="KW-1185">Reference proteome</keyword>
<sequence length="284" mass="30511">MMGSFRTFAVNFPIAPHVPASLPICMNMSIDRRSLFQSAAATVMAGAAVNQFAGSTSVTAADAVAPSEAGKSALAKGETVLFQGDSITDAGRDRSRGGANDTRALGNGYPALIAGGLLRDHAASELKIYNRGISGNKVPDLASRWQADCIDLKPAVLSILIGVNDIWHKLNGKYDGTVAIYESGFRDLLEDTQAKLPDVRIVICEPFVLRCGAVNDNWFPEFTQRREAAQKVADELSLEWVPFQEMFDEAVSVAPPSYWAADGVHPTLAGHALMAQTWRQTTGL</sequence>
<dbReference type="GO" id="GO:0004622">
    <property type="term" value="F:phosphatidylcholine lysophospholipase activity"/>
    <property type="evidence" value="ECO:0007669"/>
    <property type="project" value="TreeGrafter"/>
</dbReference>
<evidence type="ECO:0000313" key="3">
    <source>
        <dbReference type="Proteomes" id="UP000319908"/>
    </source>
</evidence>
<dbReference type="Proteomes" id="UP000319908">
    <property type="component" value="Unassembled WGS sequence"/>
</dbReference>
<gene>
    <name evidence="2" type="ORF">Poly21_47100</name>
</gene>
<organism evidence="2 3">
    <name type="scientific">Allorhodopirellula heiligendammensis</name>
    <dbReference type="NCBI Taxonomy" id="2714739"/>
    <lineage>
        <taxon>Bacteria</taxon>
        <taxon>Pseudomonadati</taxon>
        <taxon>Planctomycetota</taxon>
        <taxon>Planctomycetia</taxon>
        <taxon>Pirellulales</taxon>
        <taxon>Pirellulaceae</taxon>
        <taxon>Allorhodopirellula</taxon>
    </lineage>
</organism>